<dbReference type="eggNOG" id="COG4667">
    <property type="taxonomic scope" value="Bacteria"/>
</dbReference>
<dbReference type="InterPro" id="IPR016035">
    <property type="entry name" value="Acyl_Trfase/lysoPLipase"/>
</dbReference>
<keyword evidence="5" id="KW-1185">Reference proteome</keyword>
<dbReference type="InterPro" id="IPR002641">
    <property type="entry name" value="PNPLA_dom"/>
</dbReference>
<dbReference type="EMBL" id="LLZU01000037">
    <property type="protein sequence ID" value="KRV47444.1"/>
    <property type="molecule type" value="Genomic_DNA"/>
</dbReference>
<dbReference type="Gene3D" id="3.40.1090.10">
    <property type="entry name" value="Cytosolic phospholipase A2 catalytic domain"/>
    <property type="match status" value="1"/>
</dbReference>
<gene>
    <name evidence="4" type="ORF">AQ490_07350</name>
</gene>
<dbReference type="Proteomes" id="UP000050867">
    <property type="component" value="Unassembled WGS sequence"/>
</dbReference>
<comment type="caution">
    <text evidence="4">The sequence shown here is derived from an EMBL/GenBank/DDBJ whole genome shotgun (WGS) entry which is preliminary data.</text>
</comment>
<dbReference type="AlphaFoldDB" id="A0A0T6LNA1"/>
<dbReference type="Pfam" id="PF01734">
    <property type="entry name" value="Patatin"/>
    <property type="match status" value="1"/>
</dbReference>
<keyword evidence="2" id="KW-0442">Lipid degradation</keyword>
<organism evidence="4 5">
    <name type="scientific">Wenjunlia vitaminophila</name>
    <name type="common">Streptomyces vitaminophilus</name>
    <dbReference type="NCBI Taxonomy" id="76728"/>
    <lineage>
        <taxon>Bacteria</taxon>
        <taxon>Bacillati</taxon>
        <taxon>Actinomycetota</taxon>
        <taxon>Actinomycetes</taxon>
        <taxon>Kitasatosporales</taxon>
        <taxon>Streptomycetaceae</taxon>
        <taxon>Wenjunlia</taxon>
    </lineage>
</organism>
<evidence type="ECO:0000256" key="1">
    <source>
        <dbReference type="ARBA" id="ARBA00023098"/>
    </source>
</evidence>
<feature type="active site" description="Nucleophile" evidence="2">
    <location>
        <position position="57"/>
    </location>
</feature>
<proteinExistence type="predicted"/>
<sequence length="325" mass="36535">MRRRREKGHTRENPADDLKIGLAVEGGGIRGVVSAAMLCALEDLGFLNAFDSVYSASSGAINSGYFLLGNTWYPLSIYYDDLATRRFVDFRRFLRGEIMDLDYAFEIVDRVKPLDYEAVIASPTKLHIAVTLVDELRTEAACDFTDRADLREALVASAWLPVALHGTTKFRGRRALDGGVLTPHPYRLALDDGCTHVLSLSTRPVSPPPEQLTLSQRYGIRHLNKIHEGLGWGYRDAIVRYREERRTLQRRMTEPGDPPYVLDLAPLPWMAQVKRHELDPGRILAGARGGYETMYCATERQDPRLVQQGRIRAVPRLSIVNGNDG</sequence>
<evidence type="ECO:0000313" key="5">
    <source>
        <dbReference type="Proteomes" id="UP000050867"/>
    </source>
</evidence>
<evidence type="ECO:0000259" key="3">
    <source>
        <dbReference type="PROSITE" id="PS51635"/>
    </source>
</evidence>
<evidence type="ECO:0000256" key="2">
    <source>
        <dbReference type="PROSITE-ProRule" id="PRU01161"/>
    </source>
</evidence>
<protein>
    <submittedName>
        <fullName evidence="4">Patatin</fullName>
    </submittedName>
</protein>
<name>A0A0T6LNA1_WENVI</name>
<feature type="active site" description="Proton acceptor" evidence="2">
    <location>
        <position position="177"/>
    </location>
</feature>
<dbReference type="GO" id="GO:0016042">
    <property type="term" value="P:lipid catabolic process"/>
    <property type="evidence" value="ECO:0007669"/>
    <property type="project" value="UniProtKB-UniRule"/>
</dbReference>
<keyword evidence="2" id="KW-0378">Hydrolase</keyword>
<keyword evidence="1 2" id="KW-0443">Lipid metabolism</keyword>
<reference evidence="4 5" key="1">
    <citation type="submission" date="2015-10" db="EMBL/GenBank/DDBJ databases">
        <title>Draft genome sequence of pyrrolomycin-producing Streptomyces vitaminophilus.</title>
        <authorList>
            <person name="Graham D.E."/>
            <person name="Mahan K.M."/>
            <person name="Klingeman D.M."/>
            <person name="Hettich R.L."/>
            <person name="Parry R.J."/>
        </authorList>
    </citation>
    <scope>NUCLEOTIDE SEQUENCE [LARGE SCALE GENOMIC DNA]</scope>
    <source>
        <strain evidence="4 5">ATCC 31673</strain>
    </source>
</reference>
<accession>A0A0T6LNA1</accession>
<feature type="short sequence motif" description="DGA/G" evidence="2">
    <location>
        <begin position="177"/>
        <end position="179"/>
    </location>
</feature>
<dbReference type="PROSITE" id="PS51635">
    <property type="entry name" value="PNPLA"/>
    <property type="match status" value="1"/>
</dbReference>
<feature type="domain" description="PNPLA" evidence="3">
    <location>
        <begin position="22"/>
        <end position="190"/>
    </location>
</feature>
<dbReference type="STRING" id="76728.AQ490_07350"/>
<dbReference type="SUPFAM" id="SSF52151">
    <property type="entry name" value="FabD/lysophospholipase-like"/>
    <property type="match status" value="1"/>
</dbReference>
<comment type="caution">
    <text evidence="2">Lacks conserved residue(s) required for the propagation of feature annotation.</text>
</comment>
<feature type="short sequence motif" description="GXGXXG" evidence="2">
    <location>
        <begin position="26"/>
        <end position="31"/>
    </location>
</feature>
<evidence type="ECO:0000313" key="4">
    <source>
        <dbReference type="EMBL" id="KRV47444.1"/>
    </source>
</evidence>
<dbReference type="GO" id="GO:0016787">
    <property type="term" value="F:hydrolase activity"/>
    <property type="evidence" value="ECO:0007669"/>
    <property type="project" value="UniProtKB-UniRule"/>
</dbReference>